<dbReference type="OrthoDB" id="5515766at2"/>
<evidence type="ECO:0000313" key="1">
    <source>
        <dbReference type="EMBL" id="PQJ68699.1"/>
    </source>
</evidence>
<gene>
    <name evidence="1" type="ORF">BTO14_11635</name>
</gene>
<name>A0A2P6C6Y6_9FLAO</name>
<accession>A0A2P6C6Y6</accession>
<dbReference type="SUPFAM" id="SSF158446">
    <property type="entry name" value="IVS-encoded protein-like"/>
    <property type="match status" value="1"/>
</dbReference>
<dbReference type="EMBL" id="MSCK01000002">
    <property type="protein sequence ID" value="PQJ68699.1"/>
    <property type="molecule type" value="Genomic_DNA"/>
</dbReference>
<evidence type="ECO:0000313" key="2">
    <source>
        <dbReference type="Proteomes" id="UP000247345"/>
    </source>
</evidence>
<dbReference type="InterPro" id="IPR012657">
    <property type="entry name" value="23S_rRNA-intervening_sequence"/>
</dbReference>
<dbReference type="Gene3D" id="1.20.1440.60">
    <property type="entry name" value="23S rRNA-intervening sequence"/>
    <property type="match status" value="1"/>
</dbReference>
<comment type="caution">
    <text evidence="1">The sequence shown here is derived from an EMBL/GenBank/DDBJ whole genome shotgun (WGS) entry which is preliminary data.</text>
</comment>
<proteinExistence type="predicted"/>
<sequence length="130" mass="15022">MATVKMFEDLEIWKLSRVLCNDINTVANNTELRKDYKLYSQIDGSSGSVMDNIAEGFERNGNKEFIQFLSIAKASCGETRSQLYRVFDRNYINEKDFNKLKEQALKLSKMIGGFISYLKKSDFKGSKYKD</sequence>
<reference evidence="1 2" key="1">
    <citation type="submission" date="2016-12" db="EMBL/GenBank/DDBJ databases">
        <title>Trade-off between light-utilization and light-protection in marine flavobacteria.</title>
        <authorList>
            <person name="Kumagai Y."/>
            <person name="Yoshizawa S."/>
            <person name="Kogure K."/>
            <person name="Iwasaki W."/>
        </authorList>
    </citation>
    <scope>NUCLEOTIDE SEQUENCE [LARGE SCALE GENOMIC DNA]</scope>
    <source>
        <strain evidence="1 2">KCTC 12100</strain>
    </source>
</reference>
<dbReference type="AlphaFoldDB" id="A0A2P6C6Y6"/>
<dbReference type="PANTHER" id="PTHR38471">
    <property type="entry name" value="FOUR HELIX BUNDLE PROTEIN"/>
    <property type="match status" value="1"/>
</dbReference>
<dbReference type="NCBIfam" id="TIGR02436">
    <property type="entry name" value="four helix bundle protein"/>
    <property type="match status" value="1"/>
</dbReference>
<dbReference type="Pfam" id="PF05635">
    <property type="entry name" value="23S_rRNA_IVP"/>
    <property type="match status" value="1"/>
</dbReference>
<dbReference type="Proteomes" id="UP000247345">
    <property type="component" value="Unassembled WGS sequence"/>
</dbReference>
<organism evidence="1 2">
    <name type="scientific">Polaribacter butkevichii</name>
    <dbReference type="NCBI Taxonomy" id="218490"/>
    <lineage>
        <taxon>Bacteria</taxon>
        <taxon>Pseudomonadati</taxon>
        <taxon>Bacteroidota</taxon>
        <taxon>Flavobacteriia</taxon>
        <taxon>Flavobacteriales</taxon>
        <taxon>Flavobacteriaceae</taxon>
    </lineage>
</organism>
<dbReference type="RefSeq" id="WP_105049637.1">
    <property type="nucleotide sequence ID" value="NZ_CP150661.1"/>
</dbReference>
<protein>
    <submittedName>
        <fullName evidence="1">Four helix bundle protein</fullName>
    </submittedName>
</protein>
<dbReference type="PANTHER" id="PTHR38471:SF2">
    <property type="entry name" value="FOUR HELIX BUNDLE PROTEIN"/>
    <property type="match status" value="1"/>
</dbReference>
<dbReference type="InterPro" id="IPR036583">
    <property type="entry name" value="23S_rRNA_IVS_sf"/>
</dbReference>
<dbReference type="CDD" id="cd16377">
    <property type="entry name" value="23S_rRNA_IVP_like"/>
    <property type="match status" value="1"/>
</dbReference>
<keyword evidence="2" id="KW-1185">Reference proteome</keyword>